<reference evidence="2" key="1">
    <citation type="submission" date="2013-03" db="EMBL/GenBank/DDBJ databases">
        <title>The Genome Sequence of Anopheles epiroticus epiroticus2.</title>
        <authorList>
            <consortium name="The Broad Institute Genomics Platform"/>
            <person name="Neafsey D.E."/>
            <person name="Howell P."/>
            <person name="Walker B."/>
            <person name="Young S.K."/>
            <person name="Zeng Q."/>
            <person name="Gargeya S."/>
            <person name="Fitzgerald M."/>
            <person name="Haas B."/>
            <person name="Abouelleil A."/>
            <person name="Allen A.W."/>
            <person name="Alvarado L."/>
            <person name="Arachchi H.M."/>
            <person name="Berlin A.M."/>
            <person name="Chapman S.B."/>
            <person name="Gainer-Dewar J."/>
            <person name="Goldberg J."/>
            <person name="Griggs A."/>
            <person name="Gujja S."/>
            <person name="Hansen M."/>
            <person name="Howarth C."/>
            <person name="Imamovic A."/>
            <person name="Ireland A."/>
            <person name="Larimer J."/>
            <person name="McCowan C."/>
            <person name="Murphy C."/>
            <person name="Pearson M."/>
            <person name="Poon T.W."/>
            <person name="Priest M."/>
            <person name="Roberts A."/>
            <person name="Saif S."/>
            <person name="Shea T."/>
            <person name="Sisk P."/>
            <person name="Sykes S."/>
            <person name="Wortman J."/>
            <person name="Nusbaum C."/>
            <person name="Birren B."/>
        </authorList>
    </citation>
    <scope>NUCLEOTIDE SEQUENCE [LARGE SCALE GENOMIC DNA]</scope>
    <source>
        <strain evidence="2">Epiroticus2</strain>
    </source>
</reference>
<evidence type="ECO:0000313" key="2">
    <source>
        <dbReference type="Proteomes" id="UP000075885"/>
    </source>
</evidence>
<sequence length="352" mass="40841">MFTIFELPQAPVMVAGLFCGLKKPESLEEYLHPMVNELNCLMQRGININGFQVAIKLRAIVADTPARAFIKVKNIPTGDKLHLVDLGVHKRFVIGCRDGTIRKIRWTKQQCDEISTAIEKIKLPTEIHRKIRPIKQAHFWKASESASFLHYAGFVVLKSYLTDREYKHYLLLFGAVTLFSSSIYRGKWEYAGTLINKYVEEFGSIYGERYITSNVHNLQHLQEEVEQFGPLHSFSSYCFENKLQHLKKLLRCGWKQLQQAVNRLMEYEEYKQVKPSISTYPSLSKRGSIVSLYLREGFLLQNNAKNCWYMTKENTIYQFQTAIKDGNLRIHGRKLIGLRLAFDEPYDSSILN</sequence>
<dbReference type="VEuPathDB" id="VectorBase:AEPI010656"/>
<dbReference type="PANTHER" id="PTHR33053:SF9">
    <property type="entry name" value="AGAP000105-PA"/>
    <property type="match status" value="1"/>
</dbReference>
<evidence type="ECO:0000313" key="1">
    <source>
        <dbReference type="EnsemblMetazoa" id="AEPI010656-PA"/>
    </source>
</evidence>
<dbReference type="PANTHER" id="PTHR33053">
    <property type="entry name" value="PROTEIN, PUTATIVE-RELATED"/>
    <property type="match status" value="1"/>
</dbReference>
<protein>
    <submittedName>
        <fullName evidence="1">Uncharacterized protein</fullName>
    </submittedName>
</protein>
<proteinExistence type="predicted"/>
<name>A0A182PUL9_9DIPT</name>
<dbReference type="Proteomes" id="UP000075885">
    <property type="component" value="Unassembled WGS sequence"/>
</dbReference>
<reference evidence="1" key="2">
    <citation type="submission" date="2020-05" db="UniProtKB">
        <authorList>
            <consortium name="EnsemblMetazoa"/>
        </authorList>
    </citation>
    <scope>IDENTIFICATION</scope>
    <source>
        <strain evidence="1">Epiroticus2</strain>
    </source>
</reference>
<dbReference type="AlphaFoldDB" id="A0A182PUL9"/>
<keyword evidence="2" id="KW-1185">Reference proteome</keyword>
<dbReference type="STRING" id="199890.A0A182PUL9"/>
<organism evidence="1 2">
    <name type="scientific">Anopheles epiroticus</name>
    <dbReference type="NCBI Taxonomy" id="199890"/>
    <lineage>
        <taxon>Eukaryota</taxon>
        <taxon>Metazoa</taxon>
        <taxon>Ecdysozoa</taxon>
        <taxon>Arthropoda</taxon>
        <taxon>Hexapoda</taxon>
        <taxon>Insecta</taxon>
        <taxon>Pterygota</taxon>
        <taxon>Neoptera</taxon>
        <taxon>Endopterygota</taxon>
        <taxon>Diptera</taxon>
        <taxon>Nematocera</taxon>
        <taxon>Culicoidea</taxon>
        <taxon>Culicidae</taxon>
        <taxon>Anophelinae</taxon>
        <taxon>Anopheles</taxon>
    </lineage>
</organism>
<accession>A0A182PUL9</accession>
<dbReference type="EnsemblMetazoa" id="AEPI010656-RA">
    <property type="protein sequence ID" value="AEPI010656-PA"/>
    <property type="gene ID" value="AEPI010656"/>
</dbReference>